<feature type="transmembrane region" description="Helical" evidence="1">
    <location>
        <begin position="92"/>
        <end position="111"/>
    </location>
</feature>
<protein>
    <recommendedName>
        <fullName evidence="2">EamA domain-containing protein</fullName>
    </recommendedName>
</protein>
<feature type="transmembrane region" description="Helical" evidence="1">
    <location>
        <begin position="117"/>
        <end position="133"/>
    </location>
</feature>
<name>A0A2M8KCB2_9BACT</name>
<feature type="transmembrane region" description="Helical" evidence="1">
    <location>
        <begin position="37"/>
        <end position="56"/>
    </location>
</feature>
<evidence type="ECO:0000259" key="2">
    <source>
        <dbReference type="Pfam" id="PF00892"/>
    </source>
</evidence>
<feature type="domain" description="EamA" evidence="2">
    <location>
        <begin position="2"/>
        <end position="134"/>
    </location>
</feature>
<reference evidence="4" key="1">
    <citation type="submission" date="2017-09" db="EMBL/GenBank/DDBJ databases">
        <title>Depth-based differentiation of microbial function through sediment-hosted aquifers and enrichment of novel symbionts in the deep terrestrial subsurface.</title>
        <authorList>
            <person name="Probst A.J."/>
            <person name="Ladd B."/>
            <person name="Jarett J.K."/>
            <person name="Geller-Mcgrath D.E."/>
            <person name="Sieber C.M.K."/>
            <person name="Emerson J.B."/>
            <person name="Anantharaman K."/>
            <person name="Thomas B.C."/>
            <person name="Malmstrom R."/>
            <person name="Stieglmeier M."/>
            <person name="Klingl A."/>
            <person name="Woyke T."/>
            <person name="Ryan C.M."/>
            <person name="Banfield J.F."/>
        </authorList>
    </citation>
    <scope>NUCLEOTIDE SEQUENCE [LARGE SCALE GENOMIC DNA]</scope>
</reference>
<evidence type="ECO:0000256" key="1">
    <source>
        <dbReference type="SAM" id="Phobius"/>
    </source>
</evidence>
<dbReference type="Gene3D" id="1.10.3730.20">
    <property type="match status" value="1"/>
</dbReference>
<organism evidence="3 4">
    <name type="scientific">Candidatus Portnoybacteria bacterium CG10_big_fil_rev_8_21_14_0_10_38_18</name>
    <dbReference type="NCBI Taxonomy" id="1974813"/>
    <lineage>
        <taxon>Bacteria</taxon>
        <taxon>Candidatus Portnoyibacteriota</taxon>
    </lineage>
</organism>
<accession>A0A2M8KCB2</accession>
<evidence type="ECO:0000313" key="3">
    <source>
        <dbReference type="EMBL" id="PJE57557.1"/>
    </source>
</evidence>
<proteinExistence type="predicted"/>
<keyword evidence="1" id="KW-1133">Transmembrane helix</keyword>
<feature type="transmembrane region" description="Helical" evidence="1">
    <location>
        <begin position="6"/>
        <end position="25"/>
    </location>
</feature>
<dbReference type="EMBL" id="PFDX01000014">
    <property type="protein sequence ID" value="PJE57557.1"/>
    <property type="molecule type" value="Genomic_DNA"/>
</dbReference>
<dbReference type="Proteomes" id="UP000231648">
    <property type="component" value="Unassembled WGS sequence"/>
</dbReference>
<feature type="transmembrane region" description="Helical" evidence="1">
    <location>
        <begin position="145"/>
        <end position="162"/>
    </location>
</feature>
<dbReference type="AlphaFoldDB" id="A0A2M8KCB2"/>
<dbReference type="GO" id="GO:0016020">
    <property type="term" value="C:membrane"/>
    <property type="evidence" value="ECO:0007669"/>
    <property type="project" value="InterPro"/>
</dbReference>
<evidence type="ECO:0000313" key="4">
    <source>
        <dbReference type="Proteomes" id="UP000231648"/>
    </source>
</evidence>
<feature type="transmembrane region" description="Helical" evidence="1">
    <location>
        <begin position="62"/>
        <end position="80"/>
    </location>
</feature>
<dbReference type="Pfam" id="PF00892">
    <property type="entry name" value="EamA"/>
    <property type="match status" value="1"/>
</dbReference>
<dbReference type="InterPro" id="IPR000620">
    <property type="entry name" value="EamA_dom"/>
</dbReference>
<keyword evidence="1" id="KW-0472">Membrane</keyword>
<comment type="caution">
    <text evidence="3">The sequence shown here is derived from an EMBL/GenBank/DDBJ whole genome shotgun (WGS) entry which is preliminary data.</text>
</comment>
<keyword evidence="1" id="KW-0812">Transmembrane</keyword>
<dbReference type="InterPro" id="IPR037185">
    <property type="entry name" value="EmrE-like"/>
</dbReference>
<feature type="non-terminal residue" evidence="3">
    <location>
        <position position="165"/>
    </location>
</feature>
<dbReference type="SUPFAM" id="SSF103481">
    <property type="entry name" value="Multidrug resistance efflux transporter EmrE"/>
    <property type="match status" value="1"/>
</dbReference>
<sequence length="165" mass="18678">MTWLIIVILAHLFYALIFIIDKYIISRPLPHPIVYTFYVSVLSIFVWVLIPFGFSFPSSTQIILVLLGGIVQVAGCIFFYKALNVGEVSRIVPFVGSFVAIFILILSSLLIREHLSGEQILAFTLLVLGSLIISFKKKDIFQKPFILALFSALLFAVFWVITKYI</sequence>
<gene>
    <name evidence="3" type="ORF">COU82_01440</name>
</gene>